<keyword evidence="2" id="KW-1185">Reference proteome</keyword>
<gene>
    <name evidence="1" type="ORF">H6H04_08875</name>
</gene>
<proteinExistence type="predicted"/>
<accession>A0ABR6Y179</accession>
<evidence type="ECO:0000313" key="1">
    <source>
        <dbReference type="EMBL" id="MBC3846491.1"/>
    </source>
</evidence>
<dbReference type="EMBL" id="JACOME010000002">
    <property type="protein sequence ID" value="MBC3846491.1"/>
    <property type="molecule type" value="Genomic_DNA"/>
</dbReference>
<reference evidence="1 2" key="1">
    <citation type="submission" date="2020-08" db="EMBL/GenBank/DDBJ databases">
        <title>Winogradskyella ouciana sp. nov., isolated from the hadal seawater of the Mariana Trench.</title>
        <authorList>
            <person name="He X."/>
        </authorList>
    </citation>
    <scope>NUCLEOTIDE SEQUENCE [LARGE SCALE GENOMIC DNA]</scope>
    <source>
        <strain evidence="1 2">KCTC 22026</strain>
    </source>
</reference>
<evidence type="ECO:0000313" key="2">
    <source>
        <dbReference type="Proteomes" id="UP000607435"/>
    </source>
</evidence>
<protein>
    <submittedName>
        <fullName evidence="1">Uncharacterized protein</fullName>
    </submittedName>
</protein>
<sequence>MNFKTVIASIFKGVAILVILAVLLPSAVKLTHAFNHHNHIVCNDDIDHDTHFHASDLDCDFYKFKLTKSQFFTLHKYEEASKVPHVNEILSYYISYNNYEQPLQFLRGPPQLV</sequence>
<name>A0ABR6Y179_9FLAO</name>
<dbReference type="RefSeq" id="WP_186845604.1">
    <property type="nucleotide sequence ID" value="NZ_JACOME010000002.1"/>
</dbReference>
<organism evidence="1 2">
    <name type="scientific">Winogradskyella echinorum</name>
    <dbReference type="NCBI Taxonomy" id="538189"/>
    <lineage>
        <taxon>Bacteria</taxon>
        <taxon>Pseudomonadati</taxon>
        <taxon>Bacteroidota</taxon>
        <taxon>Flavobacteriia</taxon>
        <taxon>Flavobacteriales</taxon>
        <taxon>Flavobacteriaceae</taxon>
        <taxon>Winogradskyella</taxon>
    </lineage>
</organism>
<dbReference type="Proteomes" id="UP000607435">
    <property type="component" value="Unassembled WGS sequence"/>
</dbReference>
<comment type="caution">
    <text evidence="1">The sequence shown here is derived from an EMBL/GenBank/DDBJ whole genome shotgun (WGS) entry which is preliminary data.</text>
</comment>